<evidence type="ECO:0000256" key="8">
    <source>
        <dbReference type="ARBA" id="ARBA00022679"/>
    </source>
</evidence>
<evidence type="ECO:0000256" key="15">
    <source>
        <dbReference type="ARBA" id="ARBA00040883"/>
    </source>
</evidence>
<evidence type="ECO:0000313" key="18">
    <source>
        <dbReference type="Proteomes" id="UP001548590"/>
    </source>
</evidence>
<evidence type="ECO:0000256" key="9">
    <source>
        <dbReference type="ARBA" id="ARBA00022741"/>
    </source>
</evidence>
<comment type="subunit">
    <text evidence="5 16">Homodimer.</text>
</comment>
<dbReference type="PANTHER" id="PTHR34265:SF1">
    <property type="entry name" value="TYPE III PANTOTHENATE KINASE"/>
    <property type="match status" value="1"/>
</dbReference>
<dbReference type="SUPFAM" id="SSF53067">
    <property type="entry name" value="Actin-like ATPase domain"/>
    <property type="match status" value="2"/>
</dbReference>
<evidence type="ECO:0000256" key="1">
    <source>
        <dbReference type="ARBA" id="ARBA00001206"/>
    </source>
</evidence>
<dbReference type="PANTHER" id="PTHR34265">
    <property type="entry name" value="TYPE III PANTOTHENATE KINASE"/>
    <property type="match status" value="1"/>
</dbReference>
<evidence type="ECO:0000256" key="7">
    <source>
        <dbReference type="ARBA" id="ARBA00022490"/>
    </source>
</evidence>
<evidence type="ECO:0000256" key="11">
    <source>
        <dbReference type="ARBA" id="ARBA00022840"/>
    </source>
</evidence>
<comment type="function">
    <text evidence="16">Catalyzes the phosphorylation of pantothenate (Pan), the first step in CoA biosynthesis.</text>
</comment>
<sequence length="237" mass="24636">MHLLIDAGNSRLKYGLHDGRQWILQNDTNGLAPELLLPDGLIPTGIVVSNVAGAAVGQQISKVIDSFAAPVEWLSASASRCGLINDYERPGALGSDRWAAAIAARRLTQSECLVVSCGTATTIDIVRADGHFAGGCILPGLQTMLDSLVRRTAGLPLSTGNLKLPPRNTHDAIATGCLLAQAGAIERMARLLGDGAQIILTGGNAERIKPHLQIAASLRPGLVLDGLLAVALDSSTS</sequence>
<evidence type="ECO:0000256" key="14">
    <source>
        <dbReference type="ARBA" id="ARBA00038036"/>
    </source>
</evidence>
<dbReference type="InterPro" id="IPR004619">
    <property type="entry name" value="Type_III_PanK"/>
</dbReference>
<dbReference type="Gene3D" id="3.30.420.40">
    <property type="match status" value="2"/>
</dbReference>
<comment type="caution">
    <text evidence="17">The sequence shown here is derived from an EMBL/GenBank/DDBJ whole genome shotgun (WGS) entry which is preliminary data.</text>
</comment>
<evidence type="ECO:0000256" key="6">
    <source>
        <dbReference type="ARBA" id="ARBA00012102"/>
    </source>
</evidence>
<keyword evidence="13 16" id="KW-0173">Coenzyme A biosynthesis</keyword>
<reference evidence="17 18" key="1">
    <citation type="submission" date="2024-07" db="EMBL/GenBank/DDBJ databases">
        <title>Uliginosibacterium paludis KCTC:42655.</title>
        <authorList>
            <person name="Kim M.K."/>
        </authorList>
    </citation>
    <scope>NUCLEOTIDE SEQUENCE [LARGE SCALE GENOMIC DNA]</scope>
    <source>
        <strain evidence="17 18">KCTC 42655</strain>
    </source>
</reference>
<evidence type="ECO:0000256" key="10">
    <source>
        <dbReference type="ARBA" id="ARBA00022777"/>
    </source>
</evidence>
<evidence type="ECO:0000256" key="4">
    <source>
        <dbReference type="ARBA" id="ARBA00005225"/>
    </source>
</evidence>
<feature type="binding site" evidence="16">
    <location>
        <begin position="6"/>
        <end position="13"/>
    </location>
    <ligand>
        <name>ATP</name>
        <dbReference type="ChEBI" id="CHEBI:30616"/>
    </ligand>
</feature>
<evidence type="ECO:0000313" key="17">
    <source>
        <dbReference type="EMBL" id="MET1489162.1"/>
    </source>
</evidence>
<dbReference type="RefSeq" id="WP_345924310.1">
    <property type="nucleotide sequence ID" value="NZ_JBDIVF010000001.1"/>
</dbReference>
<comment type="similarity">
    <text evidence="14 16">Belongs to the type III pantothenate kinase family.</text>
</comment>
<protein>
    <recommendedName>
        <fullName evidence="15 16">Type III pantothenate kinase</fullName>
        <ecNumber evidence="6 16">2.7.1.33</ecNumber>
    </recommendedName>
    <alternativeName>
        <fullName evidence="16">PanK-III</fullName>
    </alternativeName>
    <alternativeName>
        <fullName evidence="16">Pantothenic acid kinase</fullName>
    </alternativeName>
</protein>
<dbReference type="EC" id="2.7.1.33" evidence="6 16"/>
<feature type="binding site" evidence="16">
    <location>
        <position position="119"/>
    </location>
    <ligand>
        <name>ATP</name>
        <dbReference type="ChEBI" id="CHEBI:30616"/>
    </ligand>
</feature>
<comment type="pathway">
    <text evidence="4 16">Cofactor biosynthesis; coenzyme A biosynthesis; CoA from (R)-pantothenate: step 1/5.</text>
</comment>
<feature type="active site" description="Proton acceptor" evidence="16">
    <location>
        <position position="96"/>
    </location>
</feature>
<feature type="binding site" evidence="16">
    <location>
        <position position="169"/>
    </location>
    <ligand>
        <name>substrate</name>
    </ligand>
</feature>
<comment type="subcellular location">
    <subcellularLocation>
        <location evidence="3 16">Cytoplasm</location>
    </subcellularLocation>
</comment>
<evidence type="ECO:0000256" key="2">
    <source>
        <dbReference type="ARBA" id="ARBA00001958"/>
    </source>
</evidence>
<keyword evidence="11 16" id="KW-0067">ATP-binding</keyword>
<keyword evidence="18" id="KW-1185">Reference proteome</keyword>
<evidence type="ECO:0000256" key="16">
    <source>
        <dbReference type="HAMAP-Rule" id="MF_01274"/>
    </source>
</evidence>
<comment type="catalytic activity">
    <reaction evidence="1 16">
        <text>(R)-pantothenate + ATP = (R)-4'-phosphopantothenate + ADP + H(+)</text>
        <dbReference type="Rhea" id="RHEA:16373"/>
        <dbReference type="ChEBI" id="CHEBI:10986"/>
        <dbReference type="ChEBI" id="CHEBI:15378"/>
        <dbReference type="ChEBI" id="CHEBI:29032"/>
        <dbReference type="ChEBI" id="CHEBI:30616"/>
        <dbReference type="ChEBI" id="CHEBI:456216"/>
        <dbReference type="EC" id="2.7.1.33"/>
    </reaction>
</comment>
<keyword evidence="8 16" id="KW-0808">Transferase</keyword>
<accession>A0ABV2CMX7</accession>
<feature type="binding site" evidence="16">
    <location>
        <begin position="94"/>
        <end position="97"/>
    </location>
    <ligand>
        <name>substrate</name>
    </ligand>
</feature>
<dbReference type="Pfam" id="PF03309">
    <property type="entry name" value="Pan_kinase"/>
    <property type="match status" value="1"/>
</dbReference>
<evidence type="ECO:0000256" key="12">
    <source>
        <dbReference type="ARBA" id="ARBA00022958"/>
    </source>
</evidence>
<keyword evidence="9 16" id="KW-0547">Nucleotide-binding</keyword>
<dbReference type="EMBL" id="JBEWLZ010000002">
    <property type="protein sequence ID" value="MET1489162.1"/>
    <property type="molecule type" value="Genomic_DNA"/>
</dbReference>
<dbReference type="HAMAP" id="MF_01274">
    <property type="entry name" value="Pantothen_kinase_3"/>
    <property type="match status" value="1"/>
</dbReference>
<evidence type="ECO:0000256" key="3">
    <source>
        <dbReference type="ARBA" id="ARBA00004496"/>
    </source>
</evidence>
<evidence type="ECO:0000256" key="13">
    <source>
        <dbReference type="ARBA" id="ARBA00022993"/>
    </source>
</evidence>
<proteinExistence type="inferred from homology"/>
<organism evidence="17 18">
    <name type="scientific">Uliginosibacterium paludis</name>
    <dbReference type="NCBI Taxonomy" id="1615952"/>
    <lineage>
        <taxon>Bacteria</taxon>
        <taxon>Pseudomonadati</taxon>
        <taxon>Pseudomonadota</taxon>
        <taxon>Betaproteobacteria</taxon>
        <taxon>Rhodocyclales</taxon>
        <taxon>Zoogloeaceae</taxon>
        <taxon>Uliginosibacterium</taxon>
    </lineage>
</organism>
<dbReference type="Proteomes" id="UP001548590">
    <property type="component" value="Unassembled WGS sequence"/>
</dbReference>
<feature type="binding site" evidence="16">
    <location>
        <position position="87"/>
    </location>
    <ligand>
        <name>substrate</name>
    </ligand>
</feature>
<comment type="cofactor">
    <cofactor evidence="2">
        <name>K(+)</name>
        <dbReference type="ChEBI" id="CHEBI:29103"/>
    </cofactor>
</comment>
<name>A0ABV2CMX7_9RHOO</name>
<keyword evidence="7 16" id="KW-0963">Cytoplasm</keyword>
<keyword evidence="12 16" id="KW-0630">Potassium</keyword>
<evidence type="ECO:0000256" key="5">
    <source>
        <dbReference type="ARBA" id="ARBA00011738"/>
    </source>
</evidence>
<dbReference type="NCBIfam" id="TIGR00671">
    <property type="entry name" value="baf"/>
    <property type="match status" value="1"/>
</dbReference>
<keyword evidence="10 16" id="KW-0418">Kinase</keyword>
<dbReference type="GO" id="GO:0004594">
    <property type="term" value="F:pantothenate kinase activity"/>
    <property type="evidence" value="ECO:0007669"/>
    <property type="project" value="UniProtKB-EC"/>
</dbReference>
<comment type="cofactor">
    <cofactor evidence="16">
        <name>NH4(+)</name>
        <dbReference type="ChEBI" id="CHEBI:28938"/>
    </cofactor>
    <cofactor evidence="16">
        <name>K(+)</name>
        <dbReference type="ChEBI" id="CHEBI:29103"/>
    </cofactor>
    <text evidence="16">A monovalent cation. Ammonium or potassium.</text>
</comment>
<gene>
    <name evidence="16" type="primary">coaX</name>
    <name evidence="17" type="ORF">ABVT11_04945</name>
</gene>
<dbReference type="CDD" id="cd24015">
    <property type="entry name" value="ASKHA_NBD_PanK-III"/>
    <property type="match status" value="1"/>
</dbReference>
<dbReference type="InterPro" id="IPR043129">
    <property type="entry name" value="ATPase_NBD"/>
</dbReference>
<comment type="caution">
    <text evidence="16">Lacks conserved residue(s) required for the propagation of feature annotation.</text>
</comment>